<keyword evidence="4" id="KW-0963">Cytoplasm</keyword>
<dbReference type="GO" id="GO:0045170">
    <property type="term" value="C:spectrosome"/>
    <property type="evidence" value="ECO:0007669"/>
    <property type="project" value="UniProtKB-ARBA"/>
</dbReference>
<feature type="compositionally biased region" description="Basic and acidic residues" evidence="10">
    <location>
        <begin position="1238"/>
        <end position="1250"/>
    </location>
</feature>
<dbReference type="Proteomes" id="UP000324832">
    <property type="component" value="Unassembled WGS sequence"/>
</dbReference>
<keyword evidence="9" id="KW-0175">Coiled coil</keyword>
<feature type="coiled-coil region" evidence="9">
    <location>
        <begin position="78"/>
        <end position="128"/>
    </location>
</feature>
<comment type="subcellular location">
    <subcellularLocation>
        <location evidence="1">Cytoplasm</location>
        <location evidence="1">Cytoskeleton</location>
    </subcellularLocation>
</comment>
<feature type="coiled-coil region" evidence="9">
    <location>
        <begin position="161"/>
        <end position="188"/>
    </location>
</feature>
<reference evidence="11 12" key="1">
    <citation type="submission" date="2017-07" db="EMBL/GenBank/DDBJ databases">
        <authorList>
            <person name="Talla V."/>
            <person name="Backstrom N."/>
        </authorList>
    </citation>
    <scope>NUCLEOTIDE SEQUENCE [LARGE SCALE GENOMIC DNA]</scope>
</reference>
<evidence type="ECO:0000256" key="9">
    <source>
        <dbReference type="SAM" id="Coils"/>
    </source>
</evidence>
<accession>A0A5E4Q4U7</accession>
<evidence type="ECO:0000256" key="10">
    <source>
        <dbReference type="SAM" id="MobiDB-lite"/>
    </source>
</evidence>
<evidence type="ECO:0000256" key="5">
    <source>
        <dbReference type="ARBA" id="ARBA00022553"/>
    </source>
</evidence>
<name>A0A5E4Q4U7_9NEOP</name>
<dbReference type="GO" id="GO:0007274">
    <property type="term" value="P:neuromuscular synaptic transmission"/>
    <property type="evidence" value="ECO:0007669"/>
    <property type="project" value="UniProtKB-ARBA"/>
</dbReference>
<dbReference type="PANTHER" id="PTHR11915">
    <property type="entry name" value="SPECTRIN/FILAMIN RELATED CYTOSKELETAL PROTEIN"/>
    <property type="match status" value="1"/>
</dbReference>
<dbReference type="Gene3D" id="1.20.58.60">
    <property type="match status" value="7"/>
</dbReference>
<dbReference type="GO" id="GO:0048790">
    <property type="term" value="P:maintenance of presynaptic active zone structure"/>
    <property type="evidence" value="ECO:0007669"/>
    <property type="project" value="UniProtKB-ARBA"/>
</dbReference>
<gene>
    <name evidence="11" type="ORF">LSINAPIS_LOCUS4826</name>
</gene>
<feature type="region of interest" description="Disordered" evidence="10">
    <location>
        <begin position="1426"/>
        <end position="1446"/>
    </location>
</feature>
<feature type="compositionally biased region" description="Acidic residues" evidence="10">
    <location>
        <begin position="1363"/>
        <end position="1376"/>
    </location>
</feature>
<feature type="region of interest" description="Disordered" evidence="10">
    <location>
        <begin position="1238"/>
        <end position="1377"/>
    </location>
</feature>
<dbReference type="GO" id="GO:0003779">
    <property type="term" value="F:actin binding"/>
    <property type="evidence" value="ECO:0007669"/>
    <property type="project" value="UniProtKB-KW"/>
</dbReference>
<keyword evidence="6" id="KW-0677">Repeat</keyword>
<keyword evidence="5" id="KW-0597">Phosphoprotein</keyword>
<evidence type="ECO:0000256" key="4">
    <source>
        <dbReference type="ARBA" id="ARBA00022490"/>
    </source>
</evidence>
<dbReference type="GO" id="GO:0016199">
    <property type="term" value="P:axon midline choice point recognition"/>
    <property type="evidence" value="ECO:0007669"/>
    <property type="project" value="UniProtKB-ARBA"/>
</dbReference>
<dbReference type="FunFam" id="1.20.58.60:FF:000011">
    <property type="entry name" value="Spectrin beta chain"/>
    <property type="match status" value="1"/>
</dbReference>
<dbReference type="CDD" id="cd00176">
    <property type="entry name" value="SPEC"/>
    <property type="match status" value="4"/>
</dbReference>
<evidence type="ECO:0000256" key="2">
    <source>
        <dbReference type="ARBA" id="ARBA00006826"/>
    </source>
</evidence>
<evidence type="ECO:0000256" key="7">
    <source>
        <dbReference type="ARBA" id="ARBA00023203"/>
    </source>
</evidence>
<dbReference type="GO" id="GO:0007026">
    <property type="term" value="P:negative regulation of microtubule depolymerization"/>
    <property type="evidence" value="ECO:0007669"/>
    <property type="project" value="UniProtKB-ARBA"/>
</dbReference>
<evidence type="ECO:0000256" key="1">
    <source>
        <dbReference type="ARBA" id="ARBA00004245"/>
    </source>
</evidence>
<dbReference type="EMBL" id="FZQP02001282">
    <property type="protein sequence ID" value="VVC92361.1"/>
    <property type="molecule type" value="Genomic_DNA"/>
</dbReference>
<dbReference type="InterPro" id="IPR002017">
    <property type="entry name" value="Spectrin_repeat"/>
</dbReference>
<feature type="compositionally biased region" description="Low complexity" evidence="10">
    <location>
        <begin position="1252"/>
        <end position="1266"/>
    </location>
</feature>
<evidence type="ECO:0000313" key="12">
    <source>
        <dbReference type="Proteomes" id="UP000324832"/>
    </source>
</evidence>
<evidence type="ECO:0000256" key="3">
    <source>
        <dbReference type="ARBA" id="ARBA00022467"/>
    </source>
</evidence>
<keyword evidence="8" id="KW-0206">Cytoskeleton</keyword>
<evidence type="ECO:0008006" key="13">
    <source>
        <dbReference type="Google" id="ProtNLM"/>
    </source>
</evidence>
<sequence>MPSWKKLVICTGSCAPWTTSRPGSLRLRLTLHPKEPSTADDPQYMFLRERLKALGEGWAELQQMWENRQHLLAQSLELQLLQRDARQAEVLLAHQEHRLAKTEPPTNLEQAENTIKEHEAFLTTMEANDDKINSVVQFANRLVEERHFDADKIQRKAESIRARRDSNREKALQQLEKLQDQLQLHQFLQDCDELAEWVQEKNVTAQDDTYRSAKTIHSKWTRHQAFEAEIAANKERLYAVQNAAEELMKQKPEFVEIISPKMQELQDQFENLQTTTKDKGERLFDANREVLLHQTCDDIDSWMNELEKQIENTDTGTDLASVNILMQKQQMIETQMAVKAKQVTELETQAEYLQKTVPDKMEEIKEKKKSVEQRFEQLKAPLLDRQNQLAKKKEAFQFRRDVEDEKLWIHEKMPVATSTDYGNSLFNVQMLQKKNQSLRTETDNHEPRILTVISNGQKLIDEGHEDTPEFKKLIDELSARWRELKDAIEQRKENLSQWEKAHQYLFDANEAEAWMSEQELYMMVEDRGKDEISAQNLIKKHEILEQAVDDYANTIRQLGETVRQLTSEEHPLSEQISVKQSQVDKLYAGLKDLAGERRGKLDEALRLFQLSREVDDLEQWITERELVASSQELGQDYEHVTLLWERFKEFARETQAVGSERVATAERIADQMIAMGHSDNATIAQWKEGLKETWQDLLELIDTRTQMLAASRELHKYFHDCKDTLQRVNEKARGVSDELGRDALSVSALQRKHHNFMQDLSTLHTQVEAIKSECARLGASYAGEKAAEISRRAGEVAAAWDALQAACAARRDKLDHADQLYRFLAQVRTLLRWMDDLVNEVFFNDFRDVSGVELLMNNHQSLKAEIEAREENFTSFLEVYQFARDAAVAEAWLIAQEPYLMCQELGHTIDEVESLIKKHEAFEKSAAAQEDRFSALTRLTTAFMSRLLPTPILTTTRSIQGNLMEKGSSNIAYLLIVAKLWPKPPPWNGVDESMFTFIPQSAVNIKKPPNLIIPNYEQPIGEVVHEIIVKSGNYKLPEVSKSRQMNIRNTKNNHNKNDSYLWSTVRNSLSTISETKSETTPPLSPLKTPQSPDIYSSVFFEFTTNDRETNECLVCIDFILWERLAYLNVFPNVSLLKRRSTSSITSNIKNALRRLSLRRKSYDSDNKGDVAVLSLPGLTSSGGAINDLGKEVKTIPLTPSLLLLIQTRSLLYPEGAWYYNYLDGFEVKEMKRRQEAAEAAERERREREEAEAAAAAAQDAVDRAASPEPPQPEASSKSAPPPEPAPSDNTRIVPDTPPPTSPSTSKQTPAKPARASMAGTSSSPATPSSSGKVKSRSRSKSPFRSFRWRTAKKLLSGTHHSDDEEGASPGSEDEGVEGMLVRKHEWESAAKRASNRLSSGAEFLLQAPEEAEMSWWVESLRARTAAPAPRSHTLPAPAPHEPKRRSFFTLKKKSVRTLSYLFSP</sequence>
<dbReference type="GO" id="GO:0042062">
    <property type="term" value="P:long-term strengthening of neuromuscular junction"/>
    <property type="evidence" value="ECO:0007669"/>
    <property type="project" value="UniProtKB-ARBA"/>
</dbReference>
<dbReference type="GO" id="GO:0016328">
    <property type="term" value="C:lateral plasma membrane"/>
    <property type="evidence" value="ECO:0007669"/>
    <property type="project" value="UniProtKB-ARBA"/>
</dbReference>
<feature type="compositionally biased region" description="Basic residues" evidence="10">
    <location>
        <begin position="1333"/>
        <end position="1352"/>
    </location>
</feature>
<dbReference type="Pfam" id="PF00435">
    <property type="entry name" value="Spectrin"/>
    <property type="match status" value="8"/>
</dbReference>
<evidence type="ECO:0000256" key="8">
    <source>
        <dbReference type="ARBA" id="ARBA00023212"/>
    </source>
</evidence>
<dbReference type="SUPFAM" id="SSF46966">
    <property type="entry name" value="Spectrin repeat"/>
    <property type="match status" value="8"/>
</dbReference>
<dbReference type="FunFam" id="1.20.58.60:FF:000049">
    <property type="entry name" value="Spectrin beta chain"/>
    <property type="match status" value="1"/>
</dbReference>
<dbReference type="GO" id="GO:0051693">
    <property type="term" value="P:actin filament capping"/>
    <property type="evidence" value="ECO:0007669"/>
    <property type="project" value="UniProtKB-KW"/>
</dbReference>
<evidence type="ECO:0000256" key="6">
    <source>
        <dbReference type="ARBA" id="ARBA00022737"/>
    </source>
</evidence>
<comment type="similarity">
    <text evidence="2">Belongs to the spectrin family.</text>
</comment>
<protein>
    <recommendedName>
        <fullName evidence="13">PH domain-containing protein</fullName>
    </recommendedName>
</protein>
<dbReference type="GO" id="GO:0008017">
    <property type="term" value="F:microtubule binding"/>
    <property type="evidence" value="ECO:0007669"/>
    <property type="project" value="UniProtKB-ARBA"/>
</dbReference>
<evidence type="ECO:0000313" key="11">
    <source>
        <dbReference type="EMBL" id="VVC92361.1"/>
    </source>
</evidence>
<dbReference type="GO" id="GO:0031594">
    <property type="term" value="C:neuromuscular junction"/>
    <property type="evidence" value="ECO:0007669"/>
    <property type="project" value="UniProtKB-ARBA"/>
</dbReference>
<dbReference type="FunFam" id="1.20.58.60:FF:000019">
    <property type="entry name" value="Spectrin beta chain"/>
    <property type="match status" value="1"/>
</dbReference>
<feature type="compositionally biased region" description="Low complexity" evidence="10">
    <location>
        <begin position="1302"/>
        <end position="1332"/>
    </location>
</feature>
<proteinExistence type="inferred from homology"/>
<keyword evidence="7" id="KW-0009">Actin-binding</keyword>
<organism evidence="11 12">
    <name type="scientific">Leptidea sinapis</name>
    <dbReference type="NCBI Taxonomy" id="189913"/>
    <lineage>
        <taxon>Eukaryota</taxon>
        <taxon>Metazoa</taxon>
        <taxon>Ecdysozoa</taxon>
        <taxon>Arthropoda</taxon>
        <taxon>Hexapoda</taxon>
        <taxon>Insecta</taxon>
        <taxon>Pterygota</taxon>
        <taxon>Neoptera</taxon>
        <taxon>Endopterygota</taxon>
        <taxon>Lepidoptera</taxon>
        <taxon>Glossata</taxon>
        <taxon>Ditrysia</taxon>
        <taxon>Papilionoidea</taxon>
        <taxon>Pieridae</taxon>
        <taxon>Dismorphiinae</taxon>
        <taxon>Leptidea</taxon>
    </lineage>
</organism>
<feature type="coiled-coil region" evidence="9">
    <location>
        <begin position="534"/>
        <end position="568"/>
    </location>
</feature>
<keyword evidence="12" id="KW-1185">Reference proteome</keyword>
<dbReference type="GO" id="GO:0045169">
    <property type="term" value="C:fusome"/>
    <property type="evidence" value="ECO:0007669"/>
    <property type="project" value="UniProtKB-ARBA"/>
</dbReference>
<dbReference type="FunFam" id="1.20.58.60:FF:000020">
    <property type="entry name" value="Spectrin alpha chain, non-erythrocytic 1"/>
    <property type="match status" value="1"/>
</dbReference>
<dbReference type="FunFam" id="1.20.58.60:FF:000033">
    <property type="entry name" value="Spectrin beta chain"/>
    <property type="match status" value="1"/>
</dbReference>
<dbReference type="InterPro" id="IPR018159">
    <property type="entry name" value="Spectrin/alpha-actinin"/>
</dbReference>
<dbReference type="GO" id="GO:0005856">
    <property type="term" value="C:cytoskeleton"/>
    <property type="evidence" value="ECO:0007669"/>
    <property type="project" value="UniProtKB-SubCell"/>
</dbReference>
<dbReference type="SMART" id="SM00150">
    <property type="entry name" value="SPEC"/>
    <property type="match status" value="8"/>
</dbReference>
<keyword evidence="3" id="KW-0117">Actin capping</keyword>